<comment type="caution">
    <text evidence="1">Lacks conserved residue(s) required for the propagation of feature annotation.</text>
</comment>
<feature type="binding site" evidence="1">
    <location>
        <position position="116"/>
    </location>
    <ligand>
        <name>Mg(2+)</name>
        <dbReference type="ChEBI" id="CHEBI:18420"/>
        <label>1</label>
    </ligand>
</feature>
<reference evidence="4 5" key="1">
    <citation type="journal article" date="2017" name="New Microbes New Infect">
        <title>Genome sequence of 'Leucobacter massiliensis' sp. nov. isolated from human pharynx after travel to the 2014 Hajj.</title>
        <authorList>
            <person name="Leangapichart T."/>
            <person name="Gautret P."/>
            <person name="Nguyen T.T."/>
            <person name="Armstrong N."/>
            <person name="Rolain J.M."/>
        </authorList>
    </citation>
    <scope>NUCLEOTIDE SEQUENCE [LARGE SCALE GENOMIC DNA]</scope>
    <source>
        <strain evidence="4 5">122RC15</strain>
    </source>
</reference>
<comment type="pathway">
    <text evidence="1">Cofactor biosynthesis; thiamine diphosphate biosynthesis; thiamine diphosphate from thiamine phosphate: step 1/1.</text>
</comment>
<comment type="catalytic activity">
    <reaction evidence="1">
        <text>thiamine phosphate + ATP = thiamine diphosphate + ADP</text>
        <dbReference type="Rhea" id="RHEA:15913"/>
        <dbReference type="ChEBI" id="CHEBI:30616"/>
        <dbReference type="ChEBI" id="CHEBI:37575"/>
        <dbReference type="ChEBI" id="CHEBI:58937"/>
        <dbReference type="ChEBI" id="CHEBI:456216"/>
        <dbReference type="EC" id="2.7.4.16"/>
    </reaction>
</comment>
<keyword evidence="5" id="KW-1185">Reference proteome</keyword>
<dbReference type="SUPFAM" id="SSF56042">
    <property type="entry name" value="PurM C-terminal domain-like"/>
    <property type="match status" value="1"/>
</dbReference>
<dbReference type="EC" id="2.7.4.16" evidence="1"/>
<dbReference type="NCBIfam" id="TIGR01379">
    <property type="entry name" value="thiL"/>
    <property type="match status" value="1"/>
</dbReference>
<keyword evidence="1" id="KW-0784">Thiamine biosynthesis</keyword>
<feature type="binding site" evidence="1">
    <location>
        <position position="66"/>
    </location>
    <ligand>
        <name>Mg(2+)</name>
        <dbReference type="ChEBI" id="CHEBI:18420"/>
        <label>4</label>
    </ligand>
</feature>
<dbReference type="GO" id="GO:0000287">
    <property type="term" value="F:magnesium ion binding"/>
    <property type="evidence" value="ECO:0007669"/>
    <property type="project" value="UniProtKB-UniRule"/>
</dbReference>
<keyword evidence="1 4" id="KW-0418">Kinase</keyword>
<dbReference type="InterPro" id="IPR016188">
    <property type="entry name" value="PurM-like_N"/>
</dbReference>
<keyword evidence="1" id="KW-0067">ATP-binding</keyword>
<feature type="binding site" evidence="1">
    <location>
        <position position="66"/>
    </location>
    <ligand>
        <name>Mg(2+)</name>
        <dbReference type="ChEBI" id="CHEBI:18420"/>
        <label>3</label>
    </ligand>
</feature>
<feature type="binding site" evidence="1">
    <location>
        <position position="35"/>
    </location>
    <ligand>
        <name>Mg(2+)</name>
        <dbReference type="ChEBI" id="CHEBI:18420"/>
        <label>4</label>
    </ligand>
</feature>
<feature type="binding site" evidence="1">
    <location>
        <position position="219"/>
    </location>
    <ligand>
        <name>Mg(2+)</name>
        <dbReference type="ChEBI" id="CHEBI:18420"/>
        <label>3</label>
    </ligand>
</feature>
<feature type="binding site" evidence="1">
    <location>
        <begin position="115"/>
        <end position="116"/>
    </location>
    <ligand>
        <name>ATP</name>
        <dbReference type="ChEBI" id="CHEBI:30616"/>
    </ligand>
</feature>
<dbReference type="HAMAP" id="MF_02128">
    <property type="entry name" value="TMP_kinase"/>
    <property type="match status" value="1"/>
</dbReference>
<feature type="binding site" evidence="1">
    <location>
        <position position="222"/>
    </location>
    <ligand>
        <name>Mg(2+)</name>
        <dbReference type="ChEBI" id="CHEBI:18420"/>
        <label>5</label>
    </ligand>
</feature>
<feature type="binding site" evidence="1">
    <location>
        <position position="22"/>
    </location>
    <ligand>
        <name>Mg(2+)</name>
        <dbReference type="ChEBI" id="CHEBI:18420"/>
        <label>4</label>
    </ligand>
</feature>
<proteinExistence type="inferred from homology"/>
<accession>A0A2S9QQJ5</accession>
<keyword evidence="1" id="KW-0479">Metal-binding</keyword>
<dbReference type="AlphaFoldDB" id="A0A2S9QQJ5"/>
<dbReference type="InterPro" id="IPR010918">
    <property type="entry name" value="PurM-like_C_dom"/>
</dbReference>
<comment type="caution">
    <text evidence="4">The sequence shown here is derived from an EMBL/GenBank/DDBJ whole genome shotgun (WGS) entry which is preliminary data.</text>
</comment>
<dbReference type="EMBL" id="MWZD01000014">
    <property type="protein sequence ID" value="PRI11870.1"/>
    <property type="molecule type" value="Genomic_DNA"/>
</dbReference>
<feature type="binding site" evidence="1">
    <location>
        <position position="36"/>
    </location>
    <ligand>
        <name>Mg(2+)</name>
        <dbReference type="ChEBI" id="CHEBI:18420"/>
        <label>1</label>
    </ligand>
</feature>
<feature type="binding site" evidence="1">
    <location>
        <position position="268"/>
    </location>
    <ligand>
        <name>substrate</name>
    </ligand>
</feature>
<dbReference type="Pfam" id="PF00586">
    <property type="entry name" value="AIRS"/>
    <property type="match status" value="1"/>
</dbReference>
<evidence type="ECO:0000259" key="3">
    <source>
        <dbReference type="Pfam" id="PF02769"/>
    </source>
</evidence>
<dbReference type="GO" id="GO:0009030">
    <property type="term" value="F:thiamine-phosphate kinase activity"/>
    <property type="evidence" value="ECO:0007669"/>
    <property type="project" value="UniProtKB-UniRule"/>
</dbReference>
<feature type="domain" description="PurM-like N-terminal" evidence="2">
    <location>
        <begin position="20"/>
        <end position="132"/>
    </location>
</feature>
<comment type="similarity">
    <text evidence="1">Belongs to the thiamine-monophosphate kinase family.</text>
</comment>
<feature type="binding site" evidence="1">
    <location>
        <position position="44"/>
    </location>
    <ligand>
        <name>substrate</name>
    </ligand>
</feature>
<name>A0A2S9QQJ5_9MICO</name>
<keyword evidence="1" id="KW-0808">Transferase</keyword>
<dbReference type="UniPathway" id="UPA00060">
    <property type="reaction ID" value="UER00142"/>
</dbReference>
<dbReference type="PIRSF" id="PIRSF005303">
    <property type="entry name" value="Thiam_monoph_kin"/>
    <property type="match status" value="1"/>
</dbReference>
<dbReference type="Proteomes" id="UP000238650">
    <property type="component" value="Unassembled WGS sequence"/>
</dbReference>
<dbReference type="Gene3D" id="3.90.650.10">
    <property type="entry name" value="PurM-like C-terminal domain"/>
    <property type="match status" value="1"/>
</dbReference>
<evidence type="ECO:0000313" key="5">
    <source>
        <dbReference type="Proteomes" id="UP000238650"/>
    </source>
</evidence>
<organism evidence="4 5">
    <name type="scientific">Leucobacter massiliensis</name>
    <dbReference type="NCBI Taxonomy" id="1686285"/>
    <lineage>
        <taxon>Bacteria</taxon>
        <taxon>Bacillati</taxon>
        <taxon>Actinomycetota</taxon>
        <taxon>Actinomycetes</taxon>
        <taxon>Micrococcales</taxon>
        <taxon>Microbacteriaceae</taxon>
        <taxon>Leucobacter</taxon>
    </lineage>
</organism>
<comment type="miscellaneous">
    <text evidence="1">Reaction mechanism of ThiL seems to utilize a direct, inline transfer of the gamma-phosphate of ATP to TMP rather than a phosphorylated enzyme intermediate.</text>
</comment>
<sequence>MLPRVLRRLGAAAASEVGPGDDCAVLRVSGDAVVTSDTMIEGPDFRLAWHDGFELGWKLAATNLSDVAAMAATPTALTVSLAVPHDTPVVLLERIAEGLDAACRALAPGCGIVGGDLGRAPVVTAAVTAIGELAGARPVLRSGARPGDVLAYAGELGLAGLGLSLLFAEAAEADGTAHDRTLGELWARHPEALAAQLAPTPPIPLGPAAGRAGASAMMDVSDSLAIDAHRLARASGVRLRLDRARLEAAFGRQHGAEVPLEAMLTGGEDHGLLATFPEGIAPPAGFAVIGSVEGSAATGAAEARVRLDEEPLEARGWDPYRVWPPGSGS</sequence>
<dbReference type="GO" id="GO:0009228">
    <property type="term" value="P:thiamine biosynthetic process"/>
    <property type="evidence" value="ECO:0007669"/>
    <property type="project" value="UniProtKB-KW"/>
</dbReference>
<dbReference type="Pfam" id="PF02769">
    <property type="entry name" value="AIRS_C"/>
    <property type="match status" value="1"/>
</dbReference>
<dbReference type="InterPro" id="IPR036676">
    <property type="entry name" value="PurM-like_C_sf"/>
</dbReference>
<evidence type="ECO:0000259" key="2">
    <source>
        <dbReference type="Pfam" id="PF00586"/>
    </source>
</evidence>
<dbReference type="GO" id="GO:0009229">
    <property type="term" value="P:thiamine diphosphate biosynthetic process"/>
    <property type="evidence" value="ECO:0007669"/>
    <property type="project" value="UniProtKB-UniRule"/>
</dbReference>
<dbReference type="InterPro" id="IPR036921">
    <property type="entry name" value="PurM-like_N_sf"/>
</dbReference>
<dbReference type="InterPro" id="IPR006283">
    <property type="entry name" value="ThiL-like"/>
</dbReference>
<gene>
    <name evidence="1" type="primary">thiL</name>
    <name evidence="4" type="ORF">B4915_04405</name>
</gene>
<feature type="binding site" evidence="1">
    <location>
        <position position="66"/>
    </location>
    <ligand>
        <name>Mg(2+)</name>
        <dbReference type="ChEBI" id="CHEBI:18420"/>
        <label>2</label>
    </ligand>
</feature>
<feature type="domain" description="PurM-like C-terminal" evidence="3">
    <location>
        <begin position="145"/>
        <end position="275"/>
    </location>
</feature>
<feature type="binding site" evidence="1">
    <location>
        <position position="317"/>
    </location>
    <ligand>
        <name>substrate</name>
    </ligand>
</feature>
<feature type="binding site" evidence="1">
    <location>
        <position position="141"/>
    </location>
    <ligand>
        <name>ATP</name>
        <dbReference type="ChEBI" id="CHEBI:30616"/>
    </ligand>
</feature>
<dbReference type="SUPFAM" id="SSF55326">
    <property type="entry name" value="PurM N-terminal domain-like"/>
    <property type="match status" value="1"/>
</dbReference>
<keyword evidence="1" id="KW-0547">Nucleotide-binding</keyword>
<feature type="binding site" evidence="1">
    <location>
        <position position="221"/>
    </location>
    <ligand>
        <name>ATP</name>
        <dbReference type="ChEBI" id="CHEBI:30616"/>
    </ligand>
</feature>
<dbReference type="Gene3D" id="3.30.1330.10">
    <property type="entry name" value="PurM-like, N-terminal domain"/>
    <property type="match status" value="1"/>
</dbReference>
<dbReference type="PANTHER" id="PTHR30270:SF0">
    <property type="entry name" value="THIAMINE-MONOPHOSPHATE KINASE"/>
    <property type="match status" value="1"/>
</dbReference>
<feature type="binding site" evidence="1">
    <location>
        <position position="22"/>
    </location>
    <ligand>
        <name>Mg(2+)</name>
        <dbReference type="ChEBI" id="CHEBI:18420"/>
        <label>3</label>
    </ligand>
</feature>
<comment type="function">
    <text evidence="1">Catalyzes the ATP-dependent phosphorylation of thiamine-monophosphate (TMP) to form thiamine-pyrophosphate (TPP), the active form of vitamin B1.</text>
</comment>
<evidence type="ECO:0000256" key="1">
    <source>
        <dbReference type="HAMAP-Rule" id="MF_02128"/>
    </source>
</evidence>
<protein>
    <recommendedName>
        <fullName evidence="1">Thiamine-monophosphate kinase</fullName>
        <shortName evidence="1">TMP kinase</shortName>
        <shortName evidence="1">Thiamine-phosphate kinase</shortName>
        <ecNumber evidence="1">2.7.4.16</ecNumber>
    </recommendedName>
</protein>
<feature type="binding site" evidence="1">
    <location>
        <position position="37"/>
    </location>
    <ligand>
        <name>Mg(2+)</name>
        <dbReference type="ChEBI" id="CHEBI:18420"/>
        <label>1</label>
    </ligand>
</feature>
<dbReference type="PANTHER" id="PTHR30270">
    <property type="entry name" value="THIAMINE-MONOPHOSPHATE KINASE"/>
    <property type="match status" value="1"/>
</dbReference>
<evidence type="ECO:0000313" key="4">
    <source>
        <dbReference type="EMBL" id="PRI11870.1"/>
    </source>
</evidence>
<dbReference type="OrthoDB" id="9802811at2"/>
<feature type="binding site" evidence="1">
    <location>
        <position position="37"/>
    </location>
    <ligand>
        <name>Mg(2+)</name>
        <dbReference type="ChEBI" id="CHEBI:18420"/>
        <label>2</label>
    </ligand>
</feature>
<keyword evidence="1" id="KW-0460">Magnesium</keyword>
<dbReference type="CDD" id="cd02194">
    <property type="entry name" value="ThiL"/>
    <property type="match status" value="1"/>
</dbReference>
<dbReference type="GO" id="GO:0005524">
    <property type="term" value="F:ATP binding"/>
    <property type="evidence" value="ECO:0007669"/>
    <property type="project" value="UniProtKB-UniRule"/>
</dbReference>